<dbReference type="GO" id="GO:0005829">
    <property type="term" value="C:cytosol"/>
    <property type="evidence" value="ECO:0007669"/>
    <property type="project" value="TreeGrafter"/>
</dbReference>
<evidence type="ECO:0000256" key="8">
    <source>
        <dbReference type="ARBA" id="ARBA00022741"/>
    </source>
</evidence>
<dbReference type="EC" id="2.7.4.8" evidence="4"/>
<reference evidence="14 15" key="1">
    <citation type="submission" date="2017-10" db="EMBL/GenBank/DDBJ databases">
        <title>Bacillus sp. nov., a halophilic bacterium isolated from a Keqin Lake.</title>
        <authorList>
            <person name="Wang H."/>
        </authorList>
    </citation>
    <scope>NUCLEOTIDE SEQUENCE [LARGE SCALE GENOMIC DNA]</scope>
    <source>
        <strain evidence="14 15">KCTC 13187</strain>
    </source>
</reference>
<dbReference type="GO" id="GO:0004385">
    <property type="term" value="F:GMP kinase activity"/>
    <property type="evidence" value="ECO:0007669"/>
    <property type="project" value="UniProtKB-EC"/>
</dbReference>
<feature type="domain" description="Guanylate kinase-like" evidence="13">
    <location>
        <begin position="3"/>
        <end position="181"/>
    </location>
</feature>
<gene>
    <name evidence="14" type="ORF">CR203_17580</name>
</gene>
<evidence type="ECO:0000256" key="3">
    <source>
        <dbReference type="ARBA" id="ARBA00005790"/>
    </source>
</evidence>
<dbReference type="EMBL" id="PDOE01000009">
    <property type="protein sequence ID" value="RKL66101.1"/>
    <property type="molecule type" value="Genomic_DNA"/>
</dbReference>
<evidence type="ECO:0000256" key="9">
    <source>
        <dbReference type="ARBA" id="ARBA00022777"/>
    </source>
</evidence>
<evidence type="ECO:0000256" key="4">
    <source>
        <dbReference type="ARBA" id="ARBA00012961"/>
    </source>
</evidence>
<dbReference type="PANTHER" id="PTHR23117:SF13">
    <property type="entry name" value="GUANYLATE KINASE"/>
    <property type="match status" value="1"/>
</dbReference>
<keyword evidence="8" id="KW-0547">Nucleotide-binding</keyword>
<dbReference type="InterPro" id="IPR020590">
    <property type="entry name" value="Guanylate_kinase_CS"/>
</dbReference>
<keyword evidence="10" id="KW-0067">ATP-binding</keyword>
<keyword evidence="6" id="KW-0963">Cytoplasm</keyword>
<dbReference type="Gene3D" id="3.40.50.300">
    <property type="entry name" value="P-loop containing nucleotide triphosphate hydrolases"/>
    <property type="match status" value="1"/>
</dbReference>
<evidence type="ECO:0000256" key="11">
    <source>
        <dbReference type="ARBA" id="ARBA00030128"/>
    </source>
</evidence>
<keyword evidence="15" id="KW-1185">Reference proteome</keyword>
<comment type="caution">
    <text evidence="14">The sequence shown here is derived from an EMBL/GenBank/DDBJ whole genome shotgun (WGS) entry which is preliminary data.</text>
</comment>
<evidence type="ECO:0000256" key="10">
    <source>
        <dbReference type="ARBA" id="ARBA00022840"/>
    </source>
</evidence>
<evidence type="ECO:0000256" key="5">
    <source>
        <dbReference type="ARBA" id="ARBA00016296"/>
    </source>
</evidence>
<organism evidence="14 15">
    <name type="scientific">Salipaludibacillus neizhouensis</name>
    <dbReference type="NCBI Taxonomy" id="885475"/>
    <lineage>
        <taxon>Bacteria</taxon>
        <taxon>Bacillati</taxon>
        <taxon>Bacillota</taxon>
        <taxon>Bacilli</taxon>
        <taxon>Bacillales</taxon>
        <taxon>Bacillaceae</taxon>
    </lineage>
</organism>
<evidence type="ECO:0000313" key="15">
    <source>
        <dbReference type="Proteomes" id="UP000281498"/>
    </source>
</evidence>
<evidence type="ECO:0000256" key="12">
    <source>
        <dbReference type="ARBA" id="ARBA00048594"/>
    </source>
</evidence>
<dbReference type="SMART" id="SM00072">
    <property type="entry name" value="GuKc"/>
    <property type="match status" value="1"/>
</dbReference>
<dbReference type="PANTHER" id="PTHR23117">
    <property type="entry name" value="GUANYLATE KINASE-RELATED"/>
    <property type="match status" value="1"/>
</dbReference>
<dbReference type="InterPro" id="IPR027417">
    <property type="entry name" value="P-loop_NTPase"/>
</dbReference>
<evidence type="ECO:0000256" key="6">
    <source>
        <dbReference type="ARBA" id="ARBA00022490"/>
    </source>
</evidence>
<dbReference type="AlphaFoldDB" id="A0A3A9K6Z4"/>
<dbReference type="NCBIfam" id="TIGR03263">
    <property type="entry name" value="guanyl_kin"/>
    <property type="match status" value="1"/>
</dbReference>
<dbReference type="InterPro" id="IPR008145">
    <property type="entry name" value="GK/Ca_channel_bsu"/>
</dbReference>
<accession>A0A3A9K6Z4</accession>
<dbReference type="InterPro" id="IPR008144">
    <property type="entry name" value="Guanylate_kin-like_dom"/>
</dbReference>
<dbReference type="RefSeq" id="WP_110938173.1">
    <property type="nucleotide sequence ID" value="NZ_KZ614147.1"/>
</dbReference>
<keyword evidence="9 14" id="KW-0418">Kinase</keyword>
<dbReference type="PROSITE" id="PS00856">
    <property type="entry name" value="GUANYLATE_KINASE_1"/>
    <property type="match status" value="1"/>
</dbReference>
<comment type="subcellular location">
    <subcellularLocation>
        <location evidence="2">Cytoplasm</location>
    </subcellularLocation>
</comment>
<evidence type="ECO:0000256" key="1">
    <source>
        <dbReference type="ARBA" id="ARBA00003531"/>
    </source>
</evidence>
<dbReference type="InterPro" id="IPR017665">
    <property type="entry name" value="Guanylate_kinase"/>
</dbReference>
<comment type="catalytic activity">
    <reaction evidence="12">
        <text>GMP + ATP = GDP + ADP</text>
        <dbReference type="Rhea" id="RHEA:20780"/>
        <dbReference type="ChEBI" id="CHEBI:30616"/>
        <dbReference type="ChEBI" id="CHEBI:58115"/>
        <dbReference type="ChEBI" id="CHEBI:58189"/>
        <dbReference type="ChEBI" id="CHEBI:456216"/>
        <dbReference type="EC" id="2.7.4.8"/>
    </reaction>
</comment>
<name>A0A3A9K6Z4_9BACI</name>
<proteinExistence type="inferred from homology"/>
<dbReference type="Gene3D" id="3.30.63.10">
    <property type="entry name" value="Guanylate Kinase phosphate binding domain"/>
    <property type="match status" value="1"/>
</dbReference>
<evidence type="ECO:0000256" key="7">
    <source>
        <dbReference type="ARBA" id="ARBA00022679"/>
    </source>
</evidence>
<evidence type="ECO:0000313" key="14">
    <source>
        <dbReference type="EMBL" id="RKL66101.1"/>
    </source>
</evidence>
<keyword evidence="7" id="KW-0808">Transferase</keyword>
<dbReference type="FunFam" id="3.30.63.10:FF:000005">
    <property type="entry name" value="Guanylate kinase"/>
    <property type="match status" value="1"/>
</dbReference>
<dbReference type="OrthoDB" id="9808150at2"/>
<dbReference type="SUPFAM" id="SSF52540">
    <property type="entry name" value="P-loop containing nucleoside triphosphate hydrolases"/>
    <property type="match status" value="1"/>
</dbReference>
<sequence length="188" mass="21599">MSGNIIILSGYSASGKNTIINAMDKKHFDLVYLPSVTTRKVRKGESQGNPYTFVTEEEFLQKVKEEEFIEYEEVHGNFYGTPKDTYRQELKAGKTIIKDIDVNGAIHFKEVFGDAVTLVFVQPSDEDALKERLLKRGDDEKDILLRLKRVEYEKSLKSQFDYVVVNDVIAEAVRDVENVVKEVKERNE</sequence>
<evidence type="ECO:0000256" key="2">
    <source>
        <dbReference type="ARBA" id="ARBA00004496"/>
    </source>
</evidence>
<dbReference type="Pfam" id="PF00625">
    <property type="entry name" value="Guanylate_kin"/>
    <property type="match status" value="1"/>
</dbReference>
<comment type="similarity">
    <text evidence="3">Belongs to the guanylate kinase family.</text>
</comment>
<evidence type="ECO:0000259" key="13">
    <source>
        <dbReference type="PROSITE" id="PS50052"/>
    </source>
</evidence>
<dbReference type="PROSITE" id="PS50052">
    <property type="entry name" value="GUANYLATE_KINASE_2"/>
    <property type="match status" value="1"/>
</dbReference>
<dbReference type="Proteomes" id="UP000281498">
    <property type="component" value="Unassembled WGS sequence"/>
</dbReference>
<comment type="function">
    <text evidence="1">Essential for recycling GMP and indirectly, cGMP.</text>
</comment>
<dbReference type="GO" id="GO:0005524">
    <property type="term" value="F:ATP binding"/>
    <property type="evidence" value="ECO:0007669"/>
    <property type="project" value="UniProtKB-KW"/>
</dbReference>
<protein>
    <recommendedName>
        <fullName evidence="5">Guanylate kinase</fullName>
        <ecNumber evidence="4">2.7.4.8</ecNumber>
    </recommendedName>
    <alternativeName>
        <fullName evidence="11">GMP kinase</fullName>
    </alternativeName>
</protein>